<keyword evidence="1" id="KW-0193">Cuticle</keyword>
<accession>A0A0L0CAJ7</accession>
<evidence type="ECO:0000256" key="3">
    <source>
        <dbReference type="SAM" id="SignalP"/>
    </source>
</evidence>
<dbReference type="STRING" id="7375.A0A0L0CAJ7"/>
<evidence type="ECO:0000313" key="4">
    <source>
        <dbReference type="EMBL" id="KNC29276.1"/>
    </source>
</evidence>
<evidence type="ECO:0008006" key="6">
    <source>
        <dbReference type="Google" id="ProtNLM"/>
    </source>
</evidence>
<dbReference type="GO" id="GO:0042302">
    <property type="term" value="F:structural constituent of cuticle"/>
    <property type="evidence" value="ECO:0007669"/>
    <property type="project" value="UniProtKB-UniRule"/>
</dbReference>
<feature type="signal peptide" evidence="3">
    <location>
        <begin position="1"/>
        <end position="19"/>
    </location>
</feature>
<sequence length="338" mass="38595">MNKFIVFVTIVAGVALCNAAPAPQNDGKYRPHNDGKYHPKAQREGQQQGYTDAAGVYHHMPQPYMHVHDNRELGKYVHIPNPYDGGYGPYSGSNLPYVHDAKPYVHDVKPYDHSLYTTTTTKKPTTTTKRTTTTTTTTTTTPRSIIFNYDDEGRHKILHQEDARKHDKYDHAYLTENGIYGEEQAKLHHTGGTHAQGYYEYTGDDGKLYRVNYKSTHEGFVPEGDHIPTPPPIPAAIARALKYVDDKRKENGEKPLFDERGFRIDHMSKDMVKSIKSIHIENMPQDIAEQIHELQLEMEAIYGPNEERAEEEVVEENFNDGANYDEHNYEAAAEENYK</sequence>
<comment type="caution">
    <text evidence="4">The sequence shown here is derived from an EMBL/GenBank/DDBJ whole genome shotgun (WGS) entry which is preliminary data.</text>
</comment>
<gene>
    <name evidence="4" type="ORF">FF38_02450</name>
</gene>
<keyword evidence="5" id="KW-1185">Reference proteome</keyword>
<dbReference type="OrthoDB" id="8037455at2759"/>
<reference evidence="4 5" key="1">
    <citation type="journal article" date="2015" name="Nat. Commun.">
        <title>Lucilia cuprina genome unlocks parasitic fly biology to underpin future interventions.</title>
        <authorList>
            <person name="Anstead C.A."/>
            <person name="Korhonen P.K."/>
            <person name="Young N.D."/>
            <person name="Hall R.S."/>
            <person name="Jex A.R."/>
            <person name="Murali S.C."/>
            <person name="Hughes D.S."/>
            <person name="Lee S.F."/>
            <person name="Perry T."/>
            <person name="Stroehlein A.J."/>
            <person name="Ansell B.R."/>
            <person name="Breugelmans B."/>
            <person name="Hofmann A."/>
            <person name="Qu J."/>
            <person name="Dugan S."/>
            <person name="Lee S.L."/>
            <person name="Chao H."/>
            <person name="Dinh H."/>
            <person name="Han Y."/>
            <person name="Doddapaneni H.V."/>
            <person name="Worley K.C."/>
            <person name="Muzny D.M."/>
            <person name="Ioannidis P."/>
            <person name="Waterhouse R.M."/>
            <person name="Zdobnov E.M."/>
            <person name="James P.J."/>
            <person name="Bagnall N.H."/>
            <person name="Kotze A.C."/>
            <person name="Gibbs R.A."/>
            <person name="Richards S."/>
            <person name="Batterham P."/>
            <person name="Gasser R.B."/>
        </authorList>
    </citation>
    <scope>NUCLEOTIDE SEQUENCE [LARGE SCALE GENOMIC DNA]</scope>
    <source>
        <strain evidence="4 5">LS</strain>
        <tissue evidence="4">Full body</tissue>
    </source>
</reference>
<dbReference type="OMA" id="QDDGRYH"/>
<dbReference type="Proteomes" id="UP000037069">
    <property type="component" value="Unassembled WGS sequence"/>
</dbReference>
<feature type="region of interest" description="Disordered" evidence="2">
    <location>
        <begin position="22"/>
        <end position="46"/>
    </location>
</feature>
<name>A0A0L0CAJ7_LUCCU</name>
<dbReference type="InterPro" id="IPR000618">
    <property type="entry name" value="Insect_cuticle"/>
</dbReference>
<keyword evidence="3" id="KW-0732">Signal</keyword>
<feature type="compositionally biased region" description="Basic and acidic residues" evidence="2">
    <location>
        <begin position="324"/>
        <end position="338"/>
    </location>
</feature>
<evidence type="ECO:0000256" key="1">
    <source>
        <dbReference type="PROSITE-ProRule" id="PRU00497"/>
    </source>
</evidence>
<dbReference type="AlphaFoldDB" id="A0A0L0CAJ7"/>
<feature type="region of interest" description="Disordered" evidence="2">
    <location>
        <begin position="318"/>
        <end position="338"/>
    </location>
</feature>
<protein>
    <recommendedName>
        <fullName evidence="6">Cuticle protein 3</fullName>
    </recommendedName>
</protein>
<feature type="chain" id="PRO_5005535801" description="Cuticle protein 3" evidence="3">
    <location>
        <begin position="20"/>
        <end position="338"/>
    </location>
</feature>
<organism evidence="4 5">
    <name type="scientific">Lucilia cuprina</name>
    <name type="common">Green bottle fly</name>
    <name type="synonym">Australian sheep blowfly</name>
    <dbReference type="NCBI Taxonomy" id="7375"/>
    <lineage>
        <taxon>Eukaryota</taxon>
        <taxon>Metazoa</taxon>
        <taxon>Ecdysozoa</taxon>
        <taxon>Arthropoda</taxon>
        <taxon>Hexapoda</taxon>
        <taxon>Insecta</taxon>
        <taxon>Pterygota</taxon>
        <taxon>Neoptera</taxon>
        <taxon>Endopterygota</taxon>
        <taxon>Diptera</taxon>
        <taxon>Brachycera</taxon>
        <taxon>Muscomorpha</taxon>
        <taxon>Oestroidea</taxon>
        <taxon>Calliphoridae</taxon>
        <taxon>Luciliinae</taxon>
        <taxon>Lucilia</taxon>
    </lineage>
</organism>
<dbReference type="PROSITE" id="PS51155">
    <property type="entry name" value="CHIT_BIND_RR_2"/>
    <property type="match status" value="1"/>
</dbReference>
<evidence type="ECO:0000313" key="5">
    <source>
        <dbReference type="Proteomes" id="UP000037069"/>
    </source>
</evidence>
<dbReference type="Pfam" id="PF00379">
    <property type="entry name" value="Chitin_bind_4"/>
    <property type="match status" value="1"/>
</dbReference>
<dbReference type="EMBL" id="JRES01000678">
    <property type="protein sequence ID" value="KNC29276.1"/>
    <property type="molecule type" value="Genomic_DNA"/>
</dbReference>
<proteinExistence type="predicted"/>
<evidence type="ECO:0000256" key="2">
    <source>
        <dbReference type="SAM" id="MobiDB-lite"/>
    </source>
</evidence>
<feature type="compositionally biased region" description="Basic and acidic residues" evidence="2">
    <location>
        <begin position="27"/>
        <end position="43"/>
    </location>
</feature>